<dbReference type="PANTHER" id="PTHR11557:SF0">
    <property type="entry name" value="PORPHOBILINOGEN DEAMINASE"/>
    <property type="match status" value="1"/>
</dbReference>
<gene>
    <name evidence="8 11" type="primary">hemC</name>
    <name evidence="11" type="ORF">ACERLL_06625</name>
</gene>
<dbReference type="CDD" id="cd13646">
    <property type="entry name" value="PBP2_EcHMBS_like"/>
    <property type="match status" value="1"/>
</dbReference>
<keyword evidence="6 8" id="KW-0627">Porphyrin biosynthesis</keyword>
<comment type="pathway">
    <text evidence="2">Porphyrin-containing compound metabolism; protoporphyrin-IX biosynthesis; coproporphyrinogen-III from 5-aminolevulinate: step 2/4.</text>
</comment>
<comment type="similarity">
    <text evidence="3 8">Belongs to the HMBS family.</text>
</comment>
<dbReference type="InterPro" id="IPR000860">
    <property type="entry name" value="HemC"/>
</dbReference>
<evidence type="ECO:0000256" key="2">
    <source>
        <dbReference type="ARBA" id="ARBA00004735"/>
    </source>
</evidence>
<evidence type="ECO:0000256" key="5">
    <source>
        <dbReference type="ARBA" id="ARBA00022679"/>
    </source>
</evidence>
<evidence type="ECO:0000259" key="10">
    <source>
        <dbReference type="Pfam" id="PF03900"/>
    </source>
</evidence>
<evidence type="ECO:0000256" key="3">
    <source>
        <dbReference type="ARBA" id="ARBA00005638"/>
    </source>
</evidence>
<evidence type="ECO:0000313" key="11">
    <source>
        <dbReference type="EMBL" id="MFA9460500.1"/>
    </source>
</evidence>
<proteinExistence type="inferred from homology"/>
<dbReference type="GO" id="GO:0004418">
    <property type="term" value="F:hydroxymethylbilane synthase activity"/>
    <property type="evidence" value="ECO:0007669"/>
    <property type="project" value="UniProtKB-EC"/>
</dbReference>
<comment type="miscellaneous">
    <text evidence="8">The porphobilinogen subunits are added to the dipyrromethane group.</text>
</comment>
<accession>A0ABV4TVB1</accession>
<comment type="subunit">
    <text evidence="4 8">Monomer.</text>
</comment>
<evidence type="ECO:0000259" key="9">
    <source>
        <dbReference type="Pfam" id="PF01379"/>
    </source>
</evidence>
<dbReference type="EC" id="2.5.1.61" evidence="8"/>
<comment type="caution">
    <text evidence="11">The sequence shown here is derived from an EMBL/GenBank/DDBJ whole genome shotgun (WGS) entry which is preliminary data.</text>
</comment>
<evidence type="ECO:0000256" key="8">
    <source>
        <dbReference type="HAMAP-Rule" id="MF_00260"/>
    </source>
</evidence>
<keyword evidence="12" id="KW-1185">Reference proteome</keyword>
<reference evidence="11 12" key="1">
    <citation type="submission" date="2024-08" db="EMBL/GenBank/DDBJ databases">
        <title>Whole-genome sequencing of halo(alkali)philic microorganisms from hypersaline lakes.</title>
        <authorList>
            <person name="Sorokin D.Y."/>
            <person name="Merkel A.Y."/>
            <person name="Messina E."/>
            <person name="Yakimov M."/>
        </authorList>
    </citation>
    <scope>NUCLEOTIDE SEQUENCE [LARGE SCALE GENOMIC DNA]</scope>
    <source>
        <strain evidence="11 12">Cl-TMA</strain>
    </source>
</reference>
<comment type="catalytic activity">
    <reaction evidence="7 8">
        <text>4 porphobilinogen + H2O = hydroxymethylbilane + 4 NH4(+)</text>
        <dbReference type="Rhea" id="RHEA:13185"/>
        <dbReference type="ChEBI" id="CHEBI:15377"/>
        <dbReference type="ChEBI" id="CHEBI:28938"/>
        <dbReference type="ChEBI" id="CHEBI:57845"/>
        <dbReference type="ChEBI" id="CHEBI:58126"/>
        <dbReference type="EC" id="2.5.1.61"/>
    </reaction>
</comment>
<dbReference type="NCBIfam" id="TIGR00212">
    <property type="entry name" value="hemC"/>
    <property type="match status" value="1"/>
</dbReference>
<dbReference type="Pfam" id="PF01379">
    <property type="entry name" value="Porphobil_deam"/>
    <property type="match status" value="1"/>
</dbReference>
<feature type="domain" description="Porphobilinogen deaminase N-terminal" evidence="9">
    <location>
        <begin position="6"/>
        <end position="213"/>
    </location>
</feature>
<dbReference type="PRINTS" id="PR00151">
    <property type="entry name" value="PORPHBDMNASE"/>
</dbReference>
<dbReference type="Gene3D" id="3.40.190.10">
    <property type="entry name" value="Periplasmic binding protein-like II"/>
    <property type="match status" value="2"/>
</dbReference>
<comment type="cofactor">
    <cofactor evidence="8">
        <name>dipyrromethane</name>
        <dbReference type="ChEBI" id="CHEBI:60342"/>
    </cofactor>
    <text evidence="8">Binds 1 dipyrromethane group covalently.</text>
</comment>
<comment type="function">
    <text evidence="1 8">Tetrapolymerization of the monopyrrole PBG into the hydroxymethylbilane pre-uroporphyrinogen in several discrete steps.</text>
</comment>
<dbReference type="PIRSF" id="PIRSF001438">
    <property type="entry name" value="4pyrrol_synth_OHMeBilane_synth"/>
    <property type="match status" value="1"/>
</dbReference>
<dbReference type="Proteomes" id="UP001575181">
    <property type="component" value="Unassembled WGS sequence"/>
</dbReference>
<evidence type="ECO:0000256" key="7">
    <source>
        <dbReference type="ARBA" id="ARBA00048169"/>
    </source>
</evidence>
<dbReference type="SUPFAM" id="SSF54782">
    <property type="entry name" value="Porphobilinogen deaminase (hydroxymethylbilane synthase), C-terminal domain"/>
    <property type="match status" value="1"/>
</dbReference>
<dbReference type="InterPro" id="IPR036803">
    <property type="entry name" value="Porphobilinogen_deaminase_C_sf"/>
</dbReference>
<protein>
    <recommendedName>
        <fullName evidence="8">Porphobilinogen deaminase</fullName>
        <shortName evidence="8">PBG</shortName>
        <ecNumber evidence="8">2.5.1.61</ecNumber>
    </recommendedName>
    <alternativeName>
        <fullName evidence="8">Hydroxymethylbilane synthase</fullName>
        <shortName evidence="8">HMBS</shortName>
    </alternativeName>
    <alternativeName>
        <fullName evidence="8">Pre-uroporphyrinogen synthase</fullName>
    </alternativeName>
</protein>
<dbReference type="EMBL" id="JBGUAW010000004">
    <property type="protein sequence ID" value="MFA9460500.1"/>
    <property type="molecule type" value="Genomic_DNA"/>
</dbReference>
<evidence type="ECO:0000256" key="4">
    <source>
        <dbReference type="ARBA" id="ARBA00011245"/>
    </source>
</evidence>
<dbReference type="Gene3D" id="3.30.160.40">
    <property type="entry name" value="Porphobilinogen deaminase, C-terminal domain"/>
    <property type="match status" value="1"/>
</dbReference>
<evidence type="ECO:0000256" key="6">
    <source>
        <dbReference type="ARBA" id="ARBA00023244"/>
    </source>
</evidence>
<dbReference type="InterPro" id="IPR022418">
    <property type="entry name" value="Porphobilinogen_deaminase_C"/>
</dbReference>
<dbReference type="Pfam" id="PF03900">
    <property type="entry name" value="Porphobil_deamC"/>
    <property type="match status" value="1"/>
</dbReference>
<dbReference type="HAMAP" id="MF_00260">
    <property type="entry name" value="Porphobil_deam"/>
    <property type="match status" value="1"/>
</dbReference>
<dbReference type="SUPFAM" id="SSF53850">
    <property type="entry name" value="Periplasmic binding protein-like II"/>
    <property type="match status" value="1"/>
</dbReference>
<feature type="domain" description="Porphobilinogen deaminase C-terminal" evidence="10">
    <location>
        <begin position="227"/>
        <end position="295"/>
    </location>
</feature>
<dbReference type="RefSeq" id="WP_373655284.1">
    <property type="nucleotide sequence ID" value="NZ_JBGUAW010000004.1"/>
</dbReference>
<organism evidence="11 12">
    <name type="scientific">Thiohalorhabdus methylotrophus</name>
    <dbReference type="NCBI Taxonomy" id="3242694"/>
    <lineage>
        <taxon>Bacteria</taxon>
        <taxon>Pseudomonadati</taxon>
        <taxon>Pseudomonadota</taxon>
        <taxon>Gammaproteobacteria</taxon>
        <taxon>Thiohalorhabdales</taxon>
        <taxon>Thiohalorhabdaceae</taxon>
        <taxon>Thiohalorhabdus</taxon>
    </lineage>
</organism>
<name>A0ABV4TVB1_9GAMM</name>
<evidence type="ECO:0000313" key="12">
    <source>
        <dbReference type="Proteomes" id="UP001575181"/>
    </source>
</evidence>
<dbReference type="PANTHER" id="PTHR11557">
    <property type="entry name" value="PORPHOBILINOGEN DEAMINASE"/>
    <property type="match status" value="1"/>
</dbReference>
<sequence length="310" mass="33826">MSGERIRIGTRGSKLALWQANHVKGLLETAHAGLEVELVTITTTGDRVQDRSLLDMGGKGAFVKEIEEALLDGSIDIAVHSMKDVPVELPEGLHLPVVCKREDPRDAFISLHYSHPGEMPAGTRVGSSSLRRKCQLMSRFPELEVAEIRGNVDTRLRKLEEGQYDAIVLAAAGLRRLGWSDRITTLLDPADSLPAMGQGTIGIECREGDQETLDRIRAIEDAETAVRTRAEWALNRRMQGGCEVPMGGYAELDGERLRVRGLVGEPDGSRLVEDAVEGPAGEAERLGRDLADRLLGRGADAILERARGRV</sequence>
<feature type="modified residue" description="S-(dipyrrolylmethanemethyl)cysteine" evidence="8">
    <location>
        <position position="242"/>
    </location>
</feature>
<keyword evidence="5 8" id="KW-0808">Transferase</keyword>
<evidence type="ECO:0000256" key="1">
    <source>
        <dbReference type="ARBA" id="ARBA00002869"/>
    </source>
</evidence>
<dbReference type="InterPro" id="IPR022417">
    <property type="entry name" value="Porphobilin_deaminase_N"/>
</dbReference>